<keyword evidence="2" id="KW-0547">Nucleotide-binding</keyword>
<organism evidence="5 6">
    <name type="scientific">candidate division WOR-1 bacterium DG_54_3</name>
    <dbReference type="NCBI Taxonomy" id="1703775"/>
    <lineage>
        <taxon>Bacteria</taxon>
        <taxon>Bacillati</taxon>
        <taxon>Saganbacteria</taxon>
    </lineage>
</organism>
<reference evidence="5 6" key="1">
    <citation type="journal article" date="2015" name="Microbiome">
        <title>Genomic resolution of linkages in carbon, nitrogen, and sulfur cycling among widespread estuary sediment bacteria.</title>
        <authorList>
            <person name="Baker B.J."/>
            <person name="Lazar C.S."/>
            <person name="Teske A.P."/>
            <person name="Dick G.J."/>
        </authorList>
    </citation>
    <scope>NUCLEOTIDE SEQUENCE [LARGE SCALE GENOMIC DNA]</scope>
    <source>
        <strain evidence="5">DG_54_3</strain>
    </source>
</reference>
<evidence type="ECO:0000313" key="6">
    <source>
        <dbReference type="Proteomes" id="UP000051861"/>
    </source>
</evidence>
<evidence type="ECO:0000313" key="5">
    <source>
        <dbReference type="EMBL" id="KPJ68592.1"/>
    </source>
</evidence>
<comment type="caution">
    <text evidence="5">The sequence shown here is derived from an EMBL/GenBank/DDBJ whole genome shotgun (WGS) entry which is preliminary data.</text>
</comment>
<dbReference type="InterPro" id="IPR038726">
    <property type="entry name" value="PDDEXK_AddAB-type"/>
</dbReference>
<sequence>MPKNQQEKKLELSPTSGLNLFLECPRCFWLRYREGVHRPDTIFPSLPGGMDRIIKDYFDAFRAKNTLPPELEGRVEGGLFPDLEQLSIWRDWRKGLRFEDQKLDAVLKGALDDLLLDGKYCIPLDFKTRGAAPKEGQSEEYYQTQLDCYALLLKKNGLEIKEHAYLIYYFPDSISEKHLVRFNVEVVKLGINPERAYKVFSDAVKCYNDPIPPRHTECNFCAWYSDLLEYD</sequence>
<keyword evidence="3" id="KW-0234">DNA repair</keyword>
<dbReference type="EMBL" id="LIZX01000049">
    <property type="protein sequence ID" value="KPJ68592.1"/>
    <property type="molecule type" value="Genomic_DNA"/>
</dbReference>
<keyword evidence="2" id="KW-0378">Hydrolase</keyword>
<dbReference type="Proteomes" id="UP000051861">
    <property type="component" value="Unassembled WGS sequence"/>
</dbReference>
<evidence type="ECO:0000256" key="3">
    <source>
        <dbReference type="ARBA" id="ARBA00023204"/>
    </source>
</evidence>
<dbReference type="GO" id="GO:0006281">
    <property type="term" value="P:DNA repair"/>
    <property type="evidence" value="ECO:0007669"/>
    <property type="project" value="UniProtKB-KW"/>
</dbReference>
<keyword evidence="2" id="KW-0067">ATP-binding</keyword>
<dbReference type="Gene3D" id="3.90.320.10">
    <property type="match status" value="1"/>
</dbReference>
<dbReference type="Pfam" id="PF12705">
    <property type="entry name" value="PDDEXK_1"/>
    <property type="match status" value="1"/>
</dbReference>
<dbReference type="InterPro" id="IPR011604">
    <property type="entry name" value="PDDEXK-like_dom_sf"/>
</dbReference>
<accession>A0A0S7Y1H8</accession>
<keyword evidence="1" id="KW-0227">DNA damage</keyword>
<name>A0A0S7Y1H8_UNCSA</name>
<dbReference type="AlphaFoldDB" id="A0A0S7Y1H8"/>
<proteinExistence type="predicted"/>
<keyword evidence="2" id="KW-0347">Helicase</keyword>
<evidence type="ECO:0000256" key="1">
    <source>
        <dbReference type="ARBA" id="ARBA00022763"/>
    </source>
</evidence>
<dbReference type="GO" id="GO:0004386">
    <property type="term" value="F:helicase activity"/>
    <property type="evidence" value="ECO:0007669"/>
    <property type="project" value="UniProtKB-KW"/>
</dbReference>
<gene>
    <name evidence="5" type="ORF">AMJ44_06200</name>
</gene>
<evidence type="ECO:0000256" key="2">
    <source>
        <dbReference type="ARBA" id="ARBA00022806"/>
    </source>
</evidence>
<protein>
    <recommendedName>
        <fullName evidence="4">PD-(D/E)XK endonuclease-like domain-containing protein</fullName>
    </recommendedName>
</protein>
<evidence type="ECO:0000259" key="4">
    <source>
        <dbReference type="Pfam" id="PF12705"/>
    </source>
</evidence>
<feature type="domain" description="PD-(D/E)XK endonuclease-like" evidence="4">
    <location>
        <begin position="94"/>
        <end position="223"/>
    </location>
</feature>